<proteinExistence type="predicted"/>
<sequence length="99" mass="10845">MGIEEKLVNLSRRFVARTVQTAGRLAGYPRWEMDGRLMGAKIDDEAAREAGKDRLKALEAVSRFAAEWPGLLDTQRIPPVVSTGPMSHSRPSPSASDIP</sequence>
<keyword evidence="3" id="KW-1185">Reference proteome</keyword>
<feature type="compositionally biased region" description="Polar residues" evidence="1">
    <location>
        <begin position="84"/>
        <end position="99"/>
    </location>
</feature>
<accession>A0A8J3KZ44</accession>
<dbReference type="Proteomes" id="UP000630887">
    <property type="component" value="Unassembled WGS sequence"/>
</dbReference>
<name>A0A8J3KZ44_9ACTN</name>
<protein>
    <submittedName>
        <fullName evidence="2">Uncharacterized protein</fullName>
    </submittedName>
</protein>
<reference evidence="2 3" key="1">
    <citation type="submission" date="2021-01" db="EMBL/GenBank/DDBJ databases">
        <title>Whole genome shotgun sequence of Catellatospora coxensis NBRC 107359.</title>
        <authorList>
            <person name="Komaki H."/>
            <person name="Tamura T."/>
        </authorList>
    </citation>
    <scope>NUCLEOTIDE SEQUENCE [LARGE SCALE GENOMIC DNA]</scope>
    <source>
        <strain evidence="2 3">NBRC 107359</strain>
    </source>
</reference>
<dbReference type="EMBL" id="BONI01000066">
    <property type="protein sequence ID" value="GIG09515.1"/>
    <property type="molecule type" value="Genomic_DNA"/>
</dbReference>
<evidence type="ECO:0000256" key="1">
    <source>
        <dbReference type="SAM" id="MobiDB-lite"/>
    </source>
</evidence>
<evidence type="ECO:0000313" key="2">
    <source>
        <dbReference type="EMBL" id="GIG09515.1"/>
    </source>
</evidence>
<comment type="caution">
    <text evidence="2">The sequence shown here is derived from an EMBL/GenBank/DDBJ whole genome shotgun (WGS) entry which is preliminary data.</text>
</comment>
<dbReference type="RefSeq" id="WP_203696589.1">
    <property type="nucleotide sequence ID" value="NZ_BAAALC010000018.1"/>
</dbReference>
<evidence type="ECO:0000313" key="3">
    <source>
        <dbReference type="Proteomes" id="UP000630887"/>
    </source>
</evidence>
<dbReference type="AlphaFoldDB" id="A0A8J3KZ44"/>
<feature type="region of interest" description="Disordered" evidence="1">
    <location>
        <begin position="75"/>
        <end position="99"/>
    </location>
</feature>
<gene>
    <name evidence="2" type="ORF">Cco03nite_62150</name>
</gene>
<organism evidence="2 3">
    <name type="scientific">Catellatospora coxensis</name>
    <dbReference type="NCBI Taxonomy" id="310354"/>
    <lineage>
        <taxon>Bacteria</taxon>
        <taxon>Bacillati</taxon>
        <taxon>Actinomycetota</taxon>
        <taxon>Actinomycetes</taxon>
        <taxon>Micromonosporales</taxon>
        <taxon>Micromonosporaceae</taxon>
        <taxon>Catellatospora</taxon>
    </lineage>
</organism>